<name>A0A8J6EAC6_9EUKA</name>
<evidence type="ECO:0000256" key="1">
    <source>
        <dbReference type="SAM" id="MobiDB-lite"/>
    </source>
</evidence>
<reference evidence="2" key="1">
    <citation type="submission" date="2021-05" db="EMBL/GenBank/DDBJ databases">
        <title>A free-living protist that lacks canonical eukaryotic 1 DNA replication and segregation systems.</title>
        <authorList>
            <person name="Salas-Leiva D.E."/>
            <person name="Tromer E.C."/>
            <person name="Curtis B.A."/>
            <person name="Jerlstrom-Hultqvist J."/>
            <person name="Kolisko M."/>
            <person name="Yi Z."/>
            <person name="Salas-Leiva J.S."/>
            <person name="Gallot-Lavallee L."/>
            <person name="Kops G.J.P.L."/>
            <person name="Archibald J.M."/>
            <person name="Simpson A.G.B."/>
            <person name="Roger A.J."/>
        </authorList>
    </citation>
    <scope>NUCLEOTIDE SEQUENCE</scope>
    <source>
        <strain evidence="2">BICM</strain>
    </source>
</reference>
<proteinExistence type="predicted"/>
<evidence type="ECO:0000313" key="3">
    <source>
        <dbReference type="Proteomes" id="UP000717585"/>
    </source>
</evidence>
<organism evidence="2 3">
    <name type="scientific">Carpediemonas membranifera</name>
    <dbReference type="NCBI Taxonomy" id="201153"/>
    <lineage>
        <taxon>Eukaryota</taxon>
        <taxon>Metamonada</taxon>
        <taxon>Carpediemonas-like organisms</taxon>
        <taxon>Carpediemonas</taxon>
    </lineage>
</organism>
<feature type="compositionally biased region" description="Polar residues" evidence="1">
    <location>
        <begin position="288"/>
        <end position="302"/>
    </location>
</feature>
<keyword evidence="3" id="KW-1185">Reference proteome</keyword>
<accession>A0A8J6EAC6</accession>
<dbReference type="Proteomes" id="UP000717585">
    <property type="component" value="Unassembled WGS sequence"/>
</dbReference>
<comment type="caution">
    <text evidence="2">The sequence shown here is derived from an EMBL/GenBank/DDBJ whole genome shotgun (WGS) entry which is preliminary data.</text>
</comment>
<gene>
    <name evidence="2" type="ORF">J8273_4184</name>
</gene>
<protein>
    <submittedName>
        <fullName evidence="2">Uncharacterized protein</fullName>
    </submittedName>
</protein>
<feature type="region of interest" description="Disordered" evidence="1">
    <location>
        <begin position="224"/>
        <end position="246"/>
    </location>
</feature>
<dbReference type="AlphaFoldDB" id="A0A8J6EAC6"/>
<dbReference type="EMBL" id="JAHDYR010000015">
    <property type="protein sequence ID" value="KAG9394510.1"/>
    <property type="molecule type" value="Genomic_DNA"/>
</dbReference>
<sequence>MQPLRVLVTDYSDQFRKYGVPRFRRRFDKLGWRPTEEDTEQGMKMAFEFVDDKDINRKYTVEMDIVNVADSDDLYSLDTNSYTNFIFIDYVAHDGISTDNSVHRLTSIGNAIFSSSKNRERIQEERLKASRSLHPNLIVTLYAWDVMDREINAKRRELLRGVRDQLFAKHSQIRELEIGSIEERRYFSTIDRDSEVDATIDNIRYALRGAADISAKLAAVAPTRSTWRRPETPQTYTPPPTVPVSGRNRAEKLISTLATGQGQSHEPAAVRVDLTPAGSKPATRARSHTASSIPAARTPQQVRQKLAVAESVEQRGQPMMASEVTSFVVDINLPDGRKHHQVVNESDCAFDVAAEIQRMYGLTPKHLEAMTHFVQASLDQHFKQKQIWRTEQRKQKLQERLKNSKAPVLATQGRADRKELYEVIFTNLGPQNREDHVTVHEGDDIDTLTTNLITRWSLSHADFNKIKYLFNVAKSEYLSRKAKKQHAQQRAALYGAAESRVALADLV</sequence>
<evidence type="ECO:0000313" key="2">
    <source>
        <dbReference type="EMBL" id="KAG9394510.1"/>
    </source>
</evidence>
<feature type="region of interest" description="Disordered" evidence="1">
    <location>
        <begin position="276"/>
        <end position="302"/>
    </location>
</feature>